<protein>
    <submittedName>
        <fullName evidence="2">Uncharacterized protein</fullName>
    </submittedName>
</protein>
<organism evidence="2 3">
    <name type="scientific">Obba rivulosa</name>
    <dbReference type="NCBI Taxonomy" id="1052685"/>
    <lineage>
        <taxon>Eukaryota</taxon>
        <taxon>Fungi</taxon>
        <taxon>Dikarya</taxon>
        <taxon>Basidiomycota</taxon>
        <taxon>Agaricomycotina</taxon>
        <taxon>Agaricomycetes</taxon>
        <taxon>Polyporales</taxon>
        <taxon>Gelatoporiaceae</taxon>
        <taxon>Obba</taxon>
    </lineage>
</organism>
<accession>A0A8E2AT12</accession>
<evidence type="ECO:0000313" key="3">
    <source>
        <dbReference type="Proteomes" id="UP000250043"/>
    </source>
</evidence>
<proteinExistence type="predicted"/>
<evidence type="ECO:0000313" key="2">
    <source>
        <dbReference type="EMBL" id="OCH89843.1"/>
    </source>
</evidence>
<dbReference type="AlphaFoldDB" id="A0A8E2AT12"/>
<feature type="transmembrane region" description="Helical" evidence="1">
    <location>
        <begin position="12"/>
        <end position="31"/>
    </location>
</feature>
<evidence type="ECO:0000256" key="1">
    <source>
        <dbReference type="SAM" id="Phobius"/>
    </source>
</evidence>
<keyword evidence="3" id="KW-1185">Reference proteome</keyword>
<dbReference type="Proteomes" id="UP000250043">
    <property type="component" value="Unassembled WGS sequence"/>
</dbReference>
<keyword evidence="1" id="KW-0812">Transmembrane</keyword>
<gene>
    <name evidence="2" type="ORF">OBBRIDRAFT_640435</name>
</gene>
<keyword evidence="1" id="KW-1133">Transmembrane helix</keyword>
<reference evidence="2 3" key="1">
    <citation type="submission" date="2016-07" db="EMBL/GenBank/DDBJ databases">
        <title>Draft genome of the white-rot fungus Obba rivulosa 3A-2.</title>
        <authorList>
            <consortium name="DOE Joint Genome Institute"/>
            <person name="Miettinen O."/>
            <person name="Riley R."/>
            <person name="Acob R."/>
            <person name="Barry K."/>
            <person name="Cullen D."/>
            <person name="De Vries R."/>
            <person name="Hainaut M."/>
            <person name="Hatakka A."/>
            <person name="Henrissat B."/>
            <person name="Hilden K."/>
            <person name="Kuo R."/>
            <person name="Labutti K."/>
            <person name="Lipzen A."/>
            <person name="Makela M.R."/>
            <person name="Sandor L."/>
            <person name="Spatafora J.W."/>
            <person name="Grigoriev I.V."/>
            <person name="Hibbett D.S."/>
        </authorList>
    </citation>
    <scope>NUCLEOTIDE SEQUENCE [LARGE SCALE GENOMIC DNA]</scope>
    <source>
        <strain evidence="2 3">3A-2</strain>
    </source>
</reference>
<sequence length="119" mass="13010">MSQIVRQICKIPVFHALLCAYLRVLTVYGVLLLSPCLMAETSLLLLLLCSACIAAPRRSSPASLVPLDHDRLRRVDFASRGIRLTDGTAAEACTLDPSGRVMKASRDKRSETCSRCDCS</sequence>
<dbReference type="EMBL" id="KV722418">
    <property type="protein sequence ID" value="OCH89843.1"/>
    <property type="molecule type" value="Genomic_DNA"/>
</dbReference>
<name>A0A8E2AT12_9APHY</name>
<keyword evidence="1" id="KW-0472">Membrane</keyword>